<sequence>MKKSFVYLLCFICIICYSCVSSFKLGRYNGRNNSGNPNDFTFFADSTFSYNYYGSIGKHSSGKYGIRDNRIILNSNISNTTIPVECLVIPSDSLIEKNRVTFSFNLSEEEQKGYKCIPILNNDTLNNKEGIIYFTQGIQIDEKWGNYTIYYTEPIDSIKLWILKDPFIGRPTRILTTKTMYFDKVIGKDITFNLTINDSLFGYRVFDNIELAIKRNKIIFIDIEENKKNALYLRQD</sequence>
<organism evidence="1 2">
    <name type="scientific">Dysgonomonas termitidis</name>
    <dbReference type="NCBI Taxonomy" id="1516126"/>
    <lineage>
        <taxon>Bacteria</taxon>
        <taxon>Pseudomonadati</taxon>
        <taxon>Bacteroidota</taxon>
        <taxon>Bacteroidia</taxon>
        <taxon>Bacteroidales</taxon>
        <taxon>Dysgonomonadaceae</taxon>
        <taxon>Dysgonomonas</taxon>
    </lineage>
</organism>
<protein>
    <recommendedName>
        <fullName evidence="3">Lipoprotein</fullName>
    </recommendedName>
</protein>
<name>A0ABV9L4A3_9BACT</name>
<comment type="caution">
    <text evidence="1">The sequence shown here is derived from an EMBL/GenBank/DDBJ whole genome shotgun (WGS) entry which is preliminary data.</text>
</comment>
<dbReference type="RefSeq" id="WP_380001021.1">
    <property type="nucleotide sequence ID" value="NZ_JBHSGN010000146.1"/>
</dbReference>
<dbReference type="Proteomes" id="UP001596023">
    <property type="component" value="Unassembled WGS sequence"/>
</dbReference>
<gene>
    <name evidence="1" type="ORF">ACFO6W_23300</name>
</gene>
<keyword evidence="2" id="KW-1185">Reference proteome</keyword>
<accession>A0ABV9L4A3</accession>
<evidence type="ECO:0000313" key="2">
    <source>
        <dbReference type="Proteomes" id="UP001596023"/>
    </source>
</evidence>
<proteinExistence type="predicted"/>
<reference evidence="2" key="1">
    <citation type="journal article" date="2019" name="Int. J. Syst. Evol. Microbiol.">
        <title>The Global Catalogue of Microorganisms (GCM) 10K type strain sequencing project: providing services to taxonomists for standard genome sequencing and annotation.</title>
        <authorList>
            <consortium name="The Broad Institute Genomics Platform"/>
            <consortium name="The Broad Institute Genome Sequencing Center for Infectious Disease"/>
            <person name="Wu L."/>
            <person name="Ma J."/>
        </authorList>
    </citation>
    <scope>NUCLEOTIDE SEQUENCE [LARGE SCALE GENOMIC DNA]</scope>
    <source>
        <strain evidence="2">CCUG 66188</strain>
    </source>
</reference>
<dbReference type="EMBL" id="JBHSGN010000146">
    <property type="protein sequence ID" value="MFC4676613.1"/>
    <property type="molecule type" value="Genomic_DNA"/>
</dbReference>
<evidence type="ECO:0000313" key="1">
    <source>
        <dbReference type="EMBL" id="MFC4676613.1"/>
    </source>
</evidence>
<evidence type="ECO:0008006" key="3">
    <source>
        <dbReference type="Google" id="ProtNLM"/>
    </source>
</evidence>